<accession>A0A1G2NHW0</accession>
<dbReference type="Proteomes" id="UP000176221">
    <property type="component" value="Unassembled WGS sequence"/>
</dbReference>
<sequence length="192" mass="21773">MNAISLICLFAIAGASVGCKSVRIRTKHEDVRTGLFGNDREKLIENFKKILPKQTRLADLTVLGFVETNNVLRIPGVAGYQRIFGEEMFRDGDGKKLADGLAEFNDFLLIEIPYRDITNNSDRIYISKKDTHIRGWDITLQIGLRGDLVVYRTDPNAVYRDTYESDRAFLKGIIEFMGEFFSPFTKLVGTIP</sequence>
<organism evidence="1 2">
    <name type="scientific">Candidatus Taylorbacteria bacterium RIFCSPLOWO2_01_FULL_45_15b</name>
    <dbReference type="NCBI Taxonomy" id="1802319"/>
    <lineage>
        <taxon>Bacteria</taxon>
        <taxon>Candidatus Tayloriibacteriota</taxon>
    </lineage>
</organism>
<dbReference type="EMBL" id="MHRX01000001">
    <property type="protein sequence ID" value="OHA35039.1"/>
    <property type="molecule type" value="Genomic_DNA"/>
</dbReference>
<evidence type="ECO:0000313" key="2">
    <source>
        <dbReference type="Proteomes" id="UP000176221"/>
    </source>
</evidence>
<dbReference type="AlphaFoldDB" id="A0A1G2NHW0"/>
<gene>
    <name evidence="1" type="ORF">A2928_04030</name>
</gene>
<proteinExistence type="predicted"/>
<reference evidence="1 2" key="1">
    <citation type="journal article" date="2016" name="Nat. Commun.">
        <title>Thousands of microbial genomes shed light on interconnected biogeochemical processes in an aquifer system.</title>
        <authorList>
            <person name="Anantharaman K."/>
            <person name="Brown C.T."/>
            <person name="Hug L.A."/>
            <person name="Sharon I."/>
            <person name="Castelle C.J."/>
            <person name="Probst A.J."/>
            <person name="Thomas B.C."/>
            <person name="Singh A."/>
            <person name="Wilkins M.J."/>
            <person name="Karaoz U."/>
            <person name="Brodie E.L."/>
            <person name="Williams K.H."/>
            <person name="Hubbard S.S."/>
            <person name="Banfield J.F."/>
        </authorList>
    </citation>
    <scope>NUCLEOTIDE SEQUENCE [LARGE SCALE GENOMIC DNA]</scope>
</reference>
<comment type="caution">
    <text evidence="1">The sequence shown here is derived from an EMBL/GenBank/DDBJ whole genome shotgun (WGS) entry which is preliminary data.</text>
</comment>
<protein>
    <submittedName>
        <fullName evidence="1">Uncharacterized protein</fullName>
    </submittedName>
</protein>
<name>A0A1G2NHW0_9BACT</name>
<evidence type="ECO:0000313" key="1">
    <source>
        <dbReference type="EMBL" id="OHA35039.1"/>
    </source>
</evidence>